<evidence type="ECO:0000256" key="4">
    <source>
        <dbReference type="ARBA" id="ARBA00022840"/>
    </source>
</evidence>
<evidence type="ECO:0000256" key="1">
    <source>
        <dbReference type="ARBA" id="ARBA00022741"/>
    </source>
</evidence>
<dbReference type="EMBL" id="JADPIE010000002">
    <property type="protein sequence ID" value="MBF8436430.1"/>
    <property type="molecule type" value="Genomic_DNA"/>
</dbReference>
<keyword evidence="8" id="KW-1185">Reference proteome</keyword>
<dbReference type="PROSITE" id="PS51198">
    <property type="entry name" value="UVRD_HELICASE_ATP_BIND"/>
    <property type="match status" value="1"/>
</dbReference>
<evidence type="ECO:0000259" key="6">
    <source>
        <dbReference type="PROSITE" id="PS51198"/>
    </source>
</evidence>
<dbReference type="GO" id="GO:0004386">
    <property type="term" value="F:helicase activity"/>
    <property type="evidence" value="ECO:0007669"/>
    <property type="project" value="UniProtKB-UniRule"/>
</dbReference>
<accession>A0A931ATZ1</accession>
<dbReference type="SUPFAM" id="SSF52540">
    <property type="entry name" value="P-loop containing nucleoside triphosphate hydrolases"/>
    <property type="match status" value="1"/>
</dbReference>
<comment type="caution">
    <text evidence="7">The sequence shown here is derived from an EMBL/GenBank/DDBJ whole genome shotgun (WGS) entry which is preliminary data.</text>
</comment>
<keyword evidence="4 5" id="KW-0067">ATP-binding</keyword>
<dbReference type="InterPro" id="IPR027417">
    <property type="entry name" value="P-loop_NTPase"/>
</dbReference>
<dbReference type="InterPro" id="IPR014016">
    <property type="entry name" value="UvrD-like_ATP-bd"/>
</dbReference>
<organism evidence="7 8">
    <name type="scientific">Halonatronomonas betaini</name>
    <dbReference type="NCBI Taxonomy" id="2778430"/>
    <lineage>
        <taxon>Bacteria</taxon>
        <taxon>Bacillati</taxon>
        <taxon>Bacillota</taxon>
        <taxon>Clostridia</taxon>
        <taxon>Halanaerobiales</taxon>
        <taxon>Halarsenatibacteraceae</taxon>
        <taxon>Halonatronomonas</taxon>
    </lineage>
</organism>
<keyword evidence="3 5" id="KW-0347">Helicase</keyword>
<dbReference type="Gene3D" id="1.10.10.160">
    <property type="match status" value="1"/>
</dbReference>
<keyword evidence="2 5" id="KW-0378">Hydrolase</keyword>
<dbReference type="GO" id="GO:0016787">
    <property type="term" value="F:hydrolase activity"/>
    <property type="evidence" value="ECO:0007669"/>
    <property type="project" value="UniProtKB-UniRule"/>
</dbReference>
<evidence type="ECO:0000256" key="5">
    <source>
        <dbReference type="PROSITE-ProRule" id="PRU00560"/>
    </source>
</evidence>
<dbReference type="InterPro" id="IPR013986">
    <property type="entry name" value="DExx_box_DNA_helicase_dom_sf"/>
</dbReference>
<reference evidence="7" key="1">
    <citation type="submission" date="2020-11" db="EMBL/GenBank/DDBJ databases">
        <title>Halonatronomonas betainensis gen. nov., sp. nov. a novel haloalkaliphilic representative of the family Halanaerobiacae capable of betaine degradation.</title>
        <authorList>
            <person name="Boltyanskaya Y."/>
            <person name="Kevbrin V."/>
            <person name="Detkova E."/>
            <person name="Grouzdev D.S."/>
            <person name="Koziaeva V."/>
            <person name="Zhilina T."/>
        </authorList>
    </citation>
    <scope>NUCLEOTIDE SEQUENCE</scope>
    <source>
        <strain evidence="7">Z-7014</strain>
    </source>
</reference>
<keyword evidence="1 5" id="KW-0547">Nucleotide-binding</keyword>
<feature type="binding site" evidence="5">
    <location>
        <begin position="10"/>
        <end position="17"/>
    </location>
    <ligand>
        <name>ATP</name>
        <dbReference type="ChEBI" id="CHEBI:30616"/>
    </ligand>
</feature>
<gene>
    <name evidence="7" type="ORF">I0Q91_04995</name>
</gene>
<evidence type="ECO:0000313" key="8">
    <source>
        <dbReference type="Proteomes" id="UP000621436"/>
    </source>
</evidence>
<dbReference type="AlphaFoldDB" id="A0A931ATZ1"/>
<proteinExistence type="predicted"/>
<dbReference type="Pfam" id="PF00580">
    <property type="entry name" value="UvrD-helicase"/>
    <property type="match status" value="1"/>
</dbReference>
<dbReference type="Proteomes" id="UP000621436">
    <property type="component" value="Unassembled WGS sequence"/>
</dbReference>
<protein>
    <submittedName>
        <fullName evidence="7">UvrD-helicase domain-containing protein</fullName>
    </submittedName>
</protein>
<evidence type="ECO:0000256" key="3">
    <source>
        <dbReference type="ARBA" id="ARBA00022806"/>
    </source>
</evidence>
<evidence type="ECO:0000313" key="7">
    <source>
        <dbReference type="EMBL" id="MBF8436430.1"/>
    </source>
</evidence>
<evidence type="ECO:0000256" key="2">
    <source>
        <dbReference type="ARBA" id="ARBA00022801"/>
    </source>
</evidence>
<dbReference type="GO" id="GO:0005524">
    <property type="term" value="F:ATP binding"/>
    <property type="evidence" value="ECO:0007669"/>
    <property type="project" value="UniProtKB-UniRule"/>
</dbReference>
<sequence length="670" mass="77197">MGQILKIYKGPAGSGKTTILKDKYQELAREVGTDRIMVLLQNAPSVRDWKNNLQLKKSGPLNIFTFFGLAQDQVRTYWPEVYDIEGLPVDPYFMNVETAHYIMTRIVEQRRDKKDYFVNLNSTSNSIAVQLIDNLNQAALNLLNMAELEARLLDWAADDTDKGKIFKEAILLMNQYRESCHDHFVIDYSLLIKLFFRLLKTDRYLKRLEESYDYLIVDELELTPPAAQKLIEYMLSVTQDSFMAYNPEGKINRFFGGNPKLAEKKFFHQAEIEELTEFYGASQEAVDFAERIKGRVKASSGIHRSGARNLEGSQKLADSSEYIEGRISSEFRGDMLGKVADEVIRLVETGVEPGDIGVIAPHLDKVLEFTFTEKLAREGLDIFNLLRSKRLIDIPYSQALLTLAQLVYPAWKLRPDFTSLQQTFVLLLDLDPVRGAILAERVIANEYRLPEIDQQELRERLGFKRFEEYNKLQAWIAEKIEAEIEVRDFFQQVFVEFLAPLSPDEEEIIACRQIIKSFHKFAEIIEAYNITDGNRIGKYFISMINKGTLAAEILNEPGQKIRDKVIVSTPYKFITSTLVDSVEYLFLLDTGSQFWFSGITKELLNPYVLSPQWNQQANWDDRIDRSLKQDQLLDNILSLIRKSSKGIYLATSLFDSRGIEQEGELVDWFI</sequence>
<name>A0A931ATZ1_9FIRM</name>
<feature type="domain" description="UvrD-like helicase ATP-binding" evidence="6">
    <location>
        <begin position="1"/>
        <end position="282"/>
    </location>
</feature>
<dbReference type="Gene3D" id="3.40.50.300">
    <property type="entry name" value="P-loop containing nucleotide triphosphate hydrolases"/>
    <property type="match status" value="1"/>
</dbReference>
<dbReference type="RefSeq" id="WP_270453310.1">
    <property type="nucleotide sequence ID" value="NZ_JADPIE010000002.1"/>
</dbReference>